<organism evidence="2 3">
    <name type="scientific">Ophiostoma piceae (strain UAMH 11346)</name>
    <name type="common">Sap stain fungus</name>
    <dbReference type="NCBI Taxonomy" id="1262450"/>
    <lineage>
        <taxon>Eukaryota</taxon>
        <taxon>Fungi</taxon>
        <taxon>Dikarya</taxon>
        <taxon>Ascomycota</taxon>
        <taxon>Pezizomycotina</taxon>
        <taxon>Sordariomycetes</taxon>
        <taxon>Sordariomycetidae</taxon>
        <taxon>Ophiostomatales</taxon>
        <taxon>Ophiostomataceae</taxon>
        <taxon>Ophiostoma</taxon>
    </lineage>
</organism>
<evidence type="ECO:0000313" key="3">
    <source>
        <dbReference type="Proteomes" id="UP000016923"/>
    </source>
</evidence>
<proteinExistence type="predicted"/>
<dbReference type="EMBL" id="KE148146">
    <property type="protein sequence ID" value="EPE10814.1"/>
    <property type="molecule type" value="Genomic_DNA"/>
</dbReference>
<reference evidence="2 3" key="1">
    <citation type="journal article" date="2013" name="BMC Genomics">
        <title>The genome and transcriptome of the pine saprophyte Ophiostoma piceae, and a comparison with the bark beetle-associated pine pathogen Grosmannia clavigera.</title>
        <authorList>
            <person name="Haridas S."/>
            <person name="Wang Y."/>
            <person name="Lim L."/>
            <person name="Massoumi Alamouti S."/>
            <person name="Jackman S."/>
            <person name="Docking R."/>
            <person name="Robertson G."/>
            <person name="Birol I."/>
            <person name="Bohlmann J."/>
            <person name="Breuil C."/>
        </authorList>
    </citation>
    <scope>NUCLEOTIDE SEQUENCE [LARGE SCALE GENOMIC DNA]</scope>
    <source>
        <strain evidence="2 3">UAMH 11346</strain>
    </source>
</reference>
<evidence type="ECO:0000313" key="2">
    <source>
        <dbReference type="EMBL" id="EPE10814.1"/>
    </source>
</evidence>
<accession>S3CBD3</accession>
<gene>
    <name evidence="2" type="ORF">F503_05909</name>
</gene>
<evidence type="ECO:0000256" key="1">
    <source>
        <dbReference type="SAM" id="MobiDB-lite"/>
    </source>
</evidence>
<feature type="compositionally biased region" description="Polar residues" evidence="1">
    <location>
        <begin position="95"/>
        <end position="104"/>
    </location>
</feature>
<feature type="region of interest" description="Disordered" evidence="1">
    <location>
        <begin position="78"/>
        <end position="145"/>
    </location>
</feature>
<dbReference type="HOGENOM" id="CLU_1787374_0_0_1"/>
<dbReference type="Proteomes" id="UP000016923">
    <property type="component" value="Unassembled WGS sequence"/>
</dbReference>
<sequence>MPSFSLWSRPANGSGQIAARHAQTYALALAHEHKHDQRDYYSSHSRSSSYGHNVEHLEFELQNYQELLELQRLREQARKQQELELDLQRQKQKELSCSTNTKNPNAPKGKNGPSRIHIRSPPTSPTSPCSRMTPGSLYLSGAMQK</sequence>
<name>S3CBD3_OPHP1</name>
<protein>
    <submittedName>
        <fullName evidence="2">Uncharacterized protein</fullName>
    </submittedName>
</protein>
<dbReference type="AlphaFoldDB" id="S3CBD3"/>
<feature type="compositionally biased region" description="Basic and acidic residues" evidence="1">
    <location>
        <begin position="78"/>
        <end position="94"/>
    </location>
</feature>
<dbReference type="VEuPathDB" id="FungiDB:F503_05909"/>
<keyword evidence="3" id="KW-1185">Reference proteome</keyword>